<keyword evidence="3" id="KW-0269">Exonuclease</keyword>
<keyword evidence="3" id="KW-0540">Nuclease</keyword>
<sequence>MRAFGKDRLTETFIFTHGDSDGICSGAIAKSAYPDSHIYFTSPVSLLQKLELGKGYKRVIICDIAIDERTSAQLLQKLKDLSRESELIYIDHHPVPKNGWDEPWLHNDPCVCSSELTYKVLAHRLNRDMRRVAIYGAIGDYADDTDSVKEWCEDWDKRTLFFEAGALVQAVIYAGREFDFKRVLIEYLSKDRLPSTIPDVLDFAKQCSDLEEQLRLRIKEQVKSLQNIAYVIDPKGYKSKSAIYAAAYGQRKIGISAEYRQTKHSYDMSFRSRSPVDLNLILRDVAPRYEGTGGGLAEAAGARIPVANFPAFLKDLDMRIGEEEKKLKEEHIIDKCH</sequence>
<accession>L0KXE1</accession>
<proteinExistence type="predicted"/>
<dbReference type="InterPro" id="IPR001667">
    <property type="entry name" value="DDH_dom"/>
</dbReference>
<feature type="domain" description="DHHA1" evidence="2">
    <location>
        <begin position="254"/>
        <end position="321"/>
    </location>
</feature>
<dbReference type="OrthoDB" id="36101at2157"/>
<dbReference type="GeneID" id="14406914"/>
<keyword evidence="4" id="KW-1185">Reference proteome</keyword>
<organism evidence="3 4">
    <name type="scientific">Methanomethylovorans hollandica (strain DSM 15978 / NBRC 107637 / DMS1)</name>
    <dbReference type="NCBI Taxonomy" id="867904"/>
    <lineage>
        <taxon>Archaea</taxon>
        <taxon>Methanobacteriati</taxon>
        <taxon>Methanobacteriota</taxon>
        <taxon>Stenosarchaea group</taxon>
        <taxon>Methanomicrobia</taxon>
        <taxon>Methanosarcinales</taxon>
        <taxon>Methanosarcinaceae</taxon>
        <taxon>Methanomethylovorans</taxon>
    </lineage>
</organism>
<evidence type="ECO:0000313" key="3">
    <source>
        <dbReference type="EMBL" id="AGB49340.1"/>
    </source>
</evidence>
<dbReference type="AlphaFoldDB" id="L0KXE1"/>
<reference evidence="4" key="1">
    <citation type="submission" date="2012-02" db="EMBL/GenBank/DDBJ databases">
        <title>Complete sequence of chromosome of Methanomethylovorans hollandica DSM 15978.</title>
        <authorList>
            <person name="Lucas S."/>
            <person name="Copeland A."/>
            <person name="Lapidus A."/>
            <person name="Glavina del Rio T."/>
            <person name="Dalin E."/>
            <person name="Tice H."/>
            <person name="Bruce D."/>
            <person name="Goodwin L."/>
            <person name="Pitluck S."/>
            <person name="Peters L."/>
            <person name="Mikhailova N."/>
            <person name="Held B."/>
            <person name="Kyrpides N."/>
            <person name="Mavromatis K."/>
            <person name="Ivanova N."/>
            <person name="Brettin T."/>
            <person name="Detter J.C."/>
            <person name="Han C."/>
            <person name="Larimer F."/>
            <person name="Land M."/>
            <person name="Hauser L."/>
            <person name="Markowitz V."/>
            <person name="Cheng J.-F."/>
            <person name="Hugenholtz P."/>
            <person name="Woyke T."/>
            <person name="Wu D."/>
            <person name="Spring S."/>
            <person name="Schroeder M."/>
            <person name="Brambilla E."/>
            <person name="Klenk H.-P."/>
            <person name="Eisen J.A."/>
        </authorList>
    </citation>
    <scope>NUCLEOTIDE SEQUENCE [LARGE SCALE GENOMIC DNA]</scope>
    <source>
        <strain evidence="4">DSM 15978 / NBRC 107637 / DMS1</strain>
    </source>
</reference>
<dbReference type="Pfam" id="PF01368">
    <property type="entry name" value="DHH"/>
    <property type="match status" value="1"/>
</dbReference>
<dbReference type="GO" id="GO:0003676">
    <property type="term" value="F:nucleic acid binding"/>
    <property type="evidence" value="ECO:0007669"/>
    <property type="project" value="InterPro"/>
</dbReference>
<name>L0KXE1_METHD</name>
<protein>
    <submittedName>
        <fullName evidence="3">Single-stranded DNA-specific exonuclease</fullName>
    </submittedName>
</protein>
<dbReference type="PANTHER" id="PTHR42146">
    <property type="entry name" value="3',5'-CYCLIC-NUCLEOTIDE PHOSPHODIESTERASE"/>
    <property type="match status" value="1"/>
</dbReference>
<dbReference type="HOGENOM" id="CLU_071985_0_0_2"/>
<dbReference type="STRING" id="867904.Metho_1105"/>
<dbReference type="RefSeq" id="WP_015324506.1">
    <property type="nucleotide sequence ID" value="NC_019977.1"/>
</dbReference>
<dbReference type="KEGG" id="mhz:Metho_1105"/>
<dbReference type="EMBL" id="CP003362">
    <property type="protein sequence ID" value="AGB49340.1"/>
    <property type="molecule type" value="Genomic_DNA"/>
</dbReference>
<dbReference type="InterPro" id="IPR052968">
    <property type="entry name" value="Nucleotide_metab_enz"/>
</dbReference>
<dbReference type="PANTHER" id="PTHR42146:SF1">
    <property type="entry name" value="OLIGORIBONUCLEASE NRNB"/>
    <property type="match status" value="1"/>
</dbReference>
<dbReference type="Pfam" id="PF02272">
    <property type="entry name" value="DHHA1"/>
    <property type="match status" value="1"/>
</dbReference>
<evidence type="ECO:0000259" key="1">
    <source>
        <dbReference type="Pfam" id="PF01368"/>
    </source>
</evidence>
<dbReference type="GO" id="GO:0004527">
    <property type="term" value="F:exonuclease activity"/>
    <property type="evidence" value="ECO:0007669"/>
    <property type="project" value="UniProtKB-KW"/>
</dbReference>
<evidence type="ECO:0000259" key="2">
    <source>
        <dbReference type="Pfam" id="PF02272"/>
    </source>
</evidence>
<dbReference type="InterPro" id="IPR003156">
    <property type="entry name" value="DHHA1_dom"/>
</dbReference>
<keyword evidence="3" id="KW-0378">Hydrolase</keyword>
<dbReference type="SUPFAM" id="SSF64182">
    <property type="entry name" value="DHH phosphoesterases"/>
    <property type="match status" value="1"/>
</dbReference>
<dbReference type="InterPro" id="IPR038763">
    <property type="entry name" value="DHH_sf"/>
</dbReference>
<gene>
    <name evidence="3" type="ordered locus">Metho_1105</name>
</gene>
<feature type="domain" description="DDH" evidence="1">
    <location>
        <begin position="13"/>
        <end position="124"/>
    </location>
</feature>
<dbReference type="Proteomes" id="UP000010866">
    <property type="component" value="Chromosome"/>
</dbReference>
<dbReference type="Gene3D" id="3.10.310.30">
    <property type="match status" value="1"/>
</dbReference>
<evidence type="ECO:0000313" key="4">
    <source>
        <dbReference type="Proteomes" id="UP000010866"/>
    </source>
</evidence>